<dbReference type="EMBL" id="CAEKDK010000007">
    <property type="protein sequence ID" value="CAB4286198.1"/>
    <property type="molecule type" value="Genomic_DNA"/>
</dbReference>
<sequence length="101" mass="11751">MATMYLSGDVKLWWRTRYEDVLEWGAVARSTPGGGTKWRAQGREQFLPGNAAWLARESLMRTGTVRENQSRPWGTDPSYRQRRTLIDRIRHSDIKKRATSL</sequence>
<accession>A0A6J5VJR5</accession>
<evidence type="ECO:0000313" key="1">
    <source>
        <dbReference type="EMBL" id="CAB4272157.1"/>
    </source>
</evidence>
<dbReference type="EMBL" id="CAEKKB010000003">
    <property type="protein sequence ID" value="CAB4302802.1"/>
    <property type="molecule type" value="Genomic_DNA"/>
</dbReference>
<evidence type="ECO:0000313" key="2">
    <source>
        <dbReference type="EMBL" id="CAB4286198.1"/>
    </source>
</evidence>
<dbReference type="AlphaFoldDB" id="A0A6J5VJR5"/>
<dbReference type="OrthoDB" id="1748989at2759"/>
<dbReference type="Proteomes" id="UP000507222">
    <property type="component" value="Unassembled WGS sequence"/>
</dbReference>
<reference evidence="2 4" key="2">
    <citation type="submission" date="2020-05" db="EMBL/GenBank/DDBJ databases">
        <authorList>
            <person name="Campoy J."/>
            <person name="Schneeberger K."/>
            <person name="Spophaly S."/>
        </authorList>
    </citation>
    <scope>NUCLEOTIDE SEQUENCE [LARGE SCALE GENOMIC DNA]</scope>
    <source>
        <strain evidence="2">PruArmRojPasFocal</strain>
    </source>
</reference>
<name>A0A6J5VJR5_PRUAR</name>
<gene>
    <name evidence="1" type="ORF">CURHAP_LOCUS18707</name>
    <name evidence="2" type="ORF">CURHAP_LOCUS43012</name>
    <name evidence="3" type="ORF">ORAREDHAP_LOCUS18684</name>
</gene>
<proteinExistence type="predicted"/>
<evidence type="ECO:0000313" key="3">
    <source>
        <dbReference type="EMBL" id="CAB4302802.1"/>
    </source>
</evidence>
<evidence type="ECO:0000313" key="4">
    <source>
        <dbReference type="Proteomes" id="UP000507222"/>
    </source>
</evidence>
<organism evidence="2 4">
    <name type="scientific">Prunus armeniaca</name>
    <name type="common">Apricot</name>
    <name type="synonym">Armeniaca vulgaris</name>
    <dbReference type="NCBI Taxonomy" id="36596"/>
    <lineage>
        <taxon>Eukaryota</taxon>
        <taxon>Viridiplantae</taxon>
        <taxon>Streptophyta</taxon>
        <taxon>Embryophyta</taxon>
        <taxon>Tracheophyta</taxon>
        <taxon>Spermatophyta</taxon>
        <taxon>Magnoliopsida</taxon>
        <taxon>eudicotyledons</taxon>
        <taxon>Gunneridae</taxon>
        <taxon>Pentapetalae</taxon>
        <taxon>rosids</taxon>
        <taxon>fabids</taxon>
        <taxon>Rosales</taxon>
        <taxon>Rosaceae</taxon>
        <taxon>Amygdaloideae</taxon>
        <taxon>Amygdaleae</taxon>
        <taxon>Prunus</taxon>
    </lineage>
</organism>
<keyword evidence="5" id="KW-1185">Reference proteome</keyword>
<protein>
    <submittedName>
        <fullName evidence="2">Uncharacterized protein</fullName>
    </submittedName>
</protein>
<reference evidence="5" key="1">
    <citation type="journal article" date="2020" name="Genome Biol.">
        <title>Gamete binning: chromosome-level and haplotype-resolved genome assembly enabled by high-throughput single-cell sequencing of gamete genomes.</title>
        <authorList>
            <person name="Campoy J.A."/>
            <person name="Sun H."/>
            <person name="Goel M."/>
            <person name="Jiao W.-B."/>
            <person name="Folz-Donahue K."/>
            <person name="Wang N."/>
            <person name="Rubio M."/>
            <person name="Liu C."/>
            <person name="Kukat C."/>
            <person name="Ruiz D."/>
            <person name="Huettel B."/>
            <person name="Schneeberger K."/>
        </authorList>
    </citation>
    <scope>NUCLEOTIDE SEQUENCE [LARGE SCALE GENOMIC DNA]</scope>
    <source>
        <strain evidence="5">cv. Rojo Pasion</strain>
    </source>
</reference>
<evidence type="ECO:0000313" key="5">
    <source>
        <dbReference type="Proteomes" id="UP000507245"/>
    </source>
</evidence>
<dbReference type="EMBL" id="CAEKDK010000003">
    <property type="protein sequence ID" value="CAB4272157.1"/>
    <property type="molecule type" value="Genomic_DNA"/>
</dbReference>
<dbReference type="Proteomes" id="UP000507245">
    <property type="component" value="Unassembled WGS sequence"/>
</dbReference>